<organism evidence="8 9">
    <name type="scientific">Amphibalanus amphitrite</name>
    <name type="common">Striped barnacle</name>
    <name type="synonym">Balanus amphitrite</name>
    <dbReference type="NCBI Taxonomy" id="1232801"/>
    <lineage>
        <taxon>Eukaryota</taxon>
        <taxon>Metazoa</taxon>
        <taxon>Ecdysozoa</taxon>
        <taxon>Arthropoda</taxon>
        <taxon>Crustacea</taxon>
        <taxon>Multicrustacea</taxon>
        <taxon>Cirripedia</taxon>
        <taxon>Thoracica</taxon>
        <taxon>Thoracicalcarea</taxon>
        <taxon>Balanomorpha</taxon>
        <taxon>Balanoidea</taxon>
        <taxon>Balanidae</taxon>
        <taxon>Amphibalaninae</taxon>
        <taxon>Amphibalanus</taxon>
    </lineage>
</organism>
<evidence type="ECO:0000256" key="3">
    <source>
        <dbReference type="ARBA" id="ARBA00022741"/>
    </source>
</evidence>
<accession>A0A6A4VVA9</accession>
<dbReference type="InterPro" id="IPR017441">
    <property type="entry name" value="Protein_kinase_ATP_BS"/>
</dbReference>
<evidence type="ECO:0000313" key="9">
    <source>
        <dbReference type="Proteomes" id="UP000440578"/>
    </source>
</evidence>
<dbReference type="OrthoDB" id="74764at2759"/>
<dbReference type="Proteomes" id="UP000440578">
    <property type="component" value="Unassembled WGS sequence"/>
</dbReference>
<keyword evidence="2" id="KW-0808">Transferase</keyword>
<keyword evidence="3 6" id="KW-0547">Nucleotide-binding</keyword>
<evidence type="ECO:0000256" key="2">
    <source>
        <dbReference type="ARBA" id="ARBA00022679"/>
    </source>
</evidence>
<dbReference type="PROSITE" id="PS50011">
    <property type="entry name" value="PROTEIN_KINASE_DOM"/>
    <property type="match status" value="1"/>
</dbReference>
<dbReference type="AlphaFoldDB" id="A0A6A4VVA9"/>
<dbReference type="InterPro" id="IPR000719">
    <property type="entry name" value="Prot_kinase_dom"/>
</dbReference>
<dbReference type="PANTHER" id="PTHR24342:SF14">
    <property type="entry name" value="DEATH-ASSOCIATED PROTEIN KINASE DAPK-1"/>
    <property type="match status" value="1"/>
</dbReference>
<dbReference type="GO" id="GO:0005524">
    <property type="term" value="F:ATP binding"/>
    <property type="evidence" value="ECO:0007669"/>
    <property type="project" value="UniProtKB-UniRule"/>
</dbReference>
<dbReference type="Gene3D" id="3.30.200.20">
    <property type="entry name" value="Phosphorylase Kinase, domain 1"/>
    <property type="match status" value="1"/>
</dbReference>
<evidence type="ECO:0000256" key="4">
    <source>
        <dbReference type="ARBA" id="ARBA00022777"/>
    </source>
</evidence>
<keyword evidence="9" id="KW-1185">Reference proteome</keyword>
<name>A0A6A4VVA9_AMPAM</name>
<dbReference type="GO" id="GO:0043065">
    <property type="term" value="P:positive regulation of apoptotic process"/>
    <property type="evidence" value="ECO:0007669"/>
    <property type="project" value="TreeGrafter"/>
</dbReference>
<dbReference type="GO" id="GO:0035556">
    <property type="term" value="P:intracellular signal transduction"/>
    <property type="evidence" value="ECO:0007669"/>
    <property type="project" value="TreeGrafter"/>
</dbReference>
<dbReference type="SUPFAM" id="SSF56112">
    <property type="entry name" value="Protein kinase-like (PK-like)"/>
    <property type="match status" value="1"/>
</dbReference>
<dbReference type="InterPro" id="IPR011009">
    <property type="entry name" value="Kinase-like_dom_sf"/>
</dbReference>
<sequence length="94" mass="10898">MEFRTDPFENFYEVFEEIGTGQHAVVRRCRCKVSAAEFAAKFIRKRRVASSRRGVPLADIRQEVHLLSEMSHENVISCHEVYDNDTTVILVLEL</sequence>
<keyword evidence="5 6" id="KW-0067">ATP-binding</keyword>
<evidence type="ECO:0000256" key="1">
    <source>
        <dbReference type="ARBA" id="ARBA00022527"/>
    </source>
</evidence>
<keyword evidence="4 8" id="KW-0418">Kinase</keyword>
<keyword evidence="1" id="KW-0723">Serine/threonine-protein kinase</keyword>
<evidence type="ECO:0000313" key="8">
    <source>
        <dbReference type="EMBL" id="KAF0293848.1"/>
    </source>
</evidence>
<dbReference type="Pfam" id="PF00069">
    <property type="entry name" value="Pkinase"/>
    <property type="match status" value="1"/>
</dbReference>
<dbReference type="GO" id="GO:0005634">
    <property type="term" value="C:nucleus"/>
    <property type="evidence" value="ECO:0007669"/>
    <property type="project" value="TreeGrafter"/>
</dbReference>
<dbReference type="GO" id="GO:0004674">
    <property type="term" value="F:protein serine/threonine kinase activity"/>
    <property type="evidence" value="ECO:0007669"/>
    <property type="project" value="UniProtKB-KW"/>
</dbReference>
<dbReference type="EMBL" id="VIIS01001717">
    <property type="protein sequence ID" value="KAF0293848.1"/>
    <property type="molecule type" value="Genomic_DNA"/>
</dbReference>
<comment type="caution">
    <text evidence="8">The sequence shown here is derived from an EMBL/GenBank/DDBJ whole genome shotgun (WGS) entry which is preliminary data.</text>
</comment>
<feature type="binding site" evidence="6">
    <location>
        <position position="45"/>
    </location>
    <ligand>
        <name>ATP</name>
        <dbReference type="ChEBI" id="CHEBI:30616"/>
    </ligand>
</feature>
<dbReference type="PANTHER" id="PTHR24342">
    <property type="entry name" value="SERINE/THREONINE-PROTEIN KINASE 17"/>
    <property type="match status" value="1"/>
</dbReference>
<reference evidence="8 9" key="1">
    <citation type="submission" date="2019-07" db="EMBL/GenBank/DDBJ databases">
        <title>Draft genome assembly of a fouling barnacle, Amphibalanus amphitrite (Darwin, 1854): The first reference genome for Thecostraca.</title>
        <authorList>
            <person name="Kim W."/>
        </authorList>
    </citation>
    <scope>NUCLEOTIDE SEQUENCE [LARGE SCALE GENOMIC DNA]</scope>
    <source>
        <strain evidence="8">SNU_AA5</strain>
        <tissue evidence="8">Soma without cirri and trophi</tissue>
    </source>
</reference>
<protein>
    <submittedName>
        <fullName evidence="8">Death-associated protein kinase 1</fullName>
    </submittedName>
</protein>
<dbReference type="PROSITE" id="PS00107">
    <property type="entry name" value="PROTEIN_KINASE_ATP"/>
    <property type="match status" value="1"/>
</dbReference>
<evidence type="ECO:0000259" key="7">
    <source>
        <dbReference type="PROSITE" id="PS50011"/>
    </source>
</evidence>
<feature type="domain" description="Protein kinase" evidence="7">
    <location>
        <begin position="12"/>
        <end position="94"/>
    </location>
</feature>
<evidence type="ECO:0000256" key="5">
    <source>
        <dbReference type="ARBA" id="ARBA00022840"/>
    </source>
</evidence>
<evidence type="ECO:0000256" key="6">
    <source>
        <dbReference type="PROSITE-ProRule" id="PRU10141"/>
    </source>
</evidence>
<gene>
    <name evidence="8" type="primary">DAPK1_0</name>
    <name evidence="8" type="ORF">FJT64_008397</name>
</gene>
<proteinExistence type="predicted"/>